<dbReference type="KEGG" id="hro:HELRODRAFT_157612"/>
<protein>
    <recommendedName>
        <fullName evidence="3">Serpin domain-containing protein</fullName>
    </recommendedName>
</protein>
<proteinExistence type="inferred from homology"/>
<evidence type="ECO:0000313" key="6">
    <source>
        <dbReference type="Proteomes" id="UP000015101"/>
    </source>
</evidence>
<dbReference type="GeneID" id="20197738"/>
<reference evidence="5" key="3">
    <citation type="submission" date="2015-06" db="UniProtKB">
        <authorList>
            <consortium name="EnsemblMetazoa"/>
        </authorList>
    </citation>
    <scope>IDENTIFICATION</scope>
</reference>
<evidence type="ECO:0000256" key="2">
    <source>
        <dbReference type="RuleBase" id="RU000411"/>
    </source>
</evidence>
<comment type="similarity">
    <text evidence="1 2">Belongs to the serpin family.</text>
</comment>
<dbReference type="CDD" id="cd00172">
    <property type="entry name" value="serpin"/>
    <property type="match status" value="1"/>
</dbReference>
<dbReference type="InterPro" id="IPR036186">
    <property type="entry name" value="Serpin_sf"/>
</dbReference>
<reference evidence="6" key="1">
    <citation type="submission" date="2012-12" db="EMBL/GenBank/DDBJ databases">
        <authorList>
            <person name="Hellsten U."/>
            <person name="Grimwood J."/>
            <person name="Chapman J.A."/>
            <person name="Shapiro H."/>
            <person name="Aerts A."/>
            <person name="Otillar R.P."/>
            <person name="Terry A.Y."/>
            <person name="Boore J.L."/>
            <person name="Simakov O."/>
            <person name="Marletaz F."/>
            <person name="Cho S.-J."/>
            <person name="Edsinger-Gonzales E."/>
            <person name="Havlak P."/>
            <person name="Kuo D.-H."/>
            <person name="Larsson T."/>
            <person name="Lv J."/>
            <person name="Arendt D."/>
            <person name="Savage R."/>
            <person name="Osoegawa K."/>
            <person name="de Jong P."/>
            <person name="Lindberg D.R."/>
            <person name="Seaver E.C."/>
            <person name="Weisblat D.A."/>
            <person name="Putnam N.H."/>
            <person name="Grigoriev I.V."/>
            <person name="Rokhsar D.S."/>
        </authorList>
    </citation>
    <scope>NUCLEOTIDE SEQUENCE</scope>
</reference>
<dbReference type="SUPFAM" id="SSF56574">
    <property type="entry name" value="Serpins"/>
    <property type="match status" value="1"/>
</dbReference>
<dbReference type="Gene3D" id="3.30.497.10">
    <property type="entry name" value="Antithrombin, subunit I, domain 2"/>
    <property type="match status" value="1"/>
</dbReference>
<dbReference type="SMART" id="SM00093">
    <property type="entry name" value="SERPIN"/>
    <property type="match status" value="1"/>
</dbReference>
<dbReference type="EMBL" id="AMQM01006558">
    <property type="status" value="NOT_ANNOTATED_CDS"/>
    <property type="molecule type" value="Genomic_DNA"/>
</dbReference>
<name>T1EMD8_HELRO</name>
<gene>
    <name evidence="5" type="primary">20197738</name>
    <name evidence="4" type="ORF">HELRODRAFT_157612</name>
</gene>
<dbReference type="HOGENOM" id="CLU_023330_0_1_1"/>
<dbReference type="RefSeq" id="XP_009025927.1">
    <property type="nucleotide sequence ID" value="XM_009027679.1"/>
</dbReference>
<accession>T1EMD8</accession>
<dbReference type="GO" id="GO:0005615">
    <property type="term" value="C:extracellular space"/>
    <property type="evidence" value="ECO:0000318"/>
    <property type="project" value="GO_Central"/>
</dbReference>
<organism evidence="5 6">
    <name type="scientific">Helobdella robusta</name>
    <name type="common">Californian leech</name>
    <dbReference type="NCBI Taxonomy" id="6412"/>
    <lineage>
        <taxon>Eukaryota</taxon>
        <taxon>Metazoa</taxon>
        <taxon>Spiralia</taxon>
        <taxon>Lophotrochozoa</taxon>
        <taxon>Annelida</taxon>
        <taxon>Clitellata</taxon>
        <taxon>Hirudinea</taxon>
        <taxon>Rhynchobdellida</taxon>
        <taxon>Glossiphoniidae</taxon>
        <taxon>Helobdella</taxon>
    </lineage>
</organism>
<evidence type="ECO:0000259" key="3">
    <source>
        <dbReference type="SMART" id="SM00093"/>
    </source>
</evidence>
<dbReference type="Gene3D" id="6.20.40.10">
    <property type="match status" value="1"/>
</dbReference>
<sequence>MRVDVVNTNLEFGISLYKELVAGNPQENVFFSPVSLMFALGLTLLGSRGHLLSFGQQYKHTNDISFFQINCYTCYQLKSVMKIGIMMSADVHQGLLEMKSFLENTKSPQEIHIANRLFFEQSELWLKVLLTVVRNTTEVVRIINGAPASVAKINRLGLSILVNAIYFEGKWKTKFERTESGEFKINPDQILELPYENQSMSFVILLPNLNETTLENVEKILESGVLLEINERLTETKLKIRLTKFSLTNEPKVMEKLQKLGLTDLFIEGKADLYNMNMKNDLYVSKLVHKAFIEVNEGGTVAAAATGGQPRARSAIEYVSFNADYPFIFLIKDNNFQTVFFMGKFVKP</sequence>
<dbReference type="InterPro" id="IPR042178">
    <property type="entry name" value="Serpin_sf_1"/>
</dbReference>
<dbReference type="InterPro" id="IPR000215">
    <property type="entry name" value="Serpin_fam"/>
</dbReference>
<evidence type="ECO:0000313" key="4">
    <source>
        <dbReference type="EMBL" id="ESN95879.1"/>
    </source>
</evidence>
<evidence type="ECO:0000256" key="1">
    <source>
        <dbReference type="ARBA" id="ARBA00009500"/>
    </source>
</evidence>
<reference evidence="4 6" key="2">
    <citation type="journal article" date="2013" name="Nature">
        <title>Insights into bilaterian evolution from three spiralian genomes.</title>
        <authorList>
            <person name="Simakov O."/>
            <person name="Marletaz F."/>
            <person name="Cho S.J."/>
            <person name="Edsinger-Gonzales E."/>
            <person name="Havlak P."/>
            <person name="Hellsten U."/>
            <person name="Kuo D.H."/>
            <person name="Larsson T."/>
            <person name="Lv J."/>
            <person name="Arendt D."/>
            <person name="Savage R."/>
            <person name="Osoegawa K."/>
            <person name="de Jong P."/>
            <person name="Grimwood J."/>
            <person name="Chapman J.A."/>
            <person name="Shapiro H."/>
            <person name="Aerts A."/>
            <person name="Otillar R.P."/>
            <person name="Terry A.Y."/>
            <person name="Boore J.L."/>
            <person name="Grigoriev I.V."/>
            <person name="Lindberg D.R."/>
            <person name="Seaver E.C."/>
            <person name="Weisblat D.A."/>
            <person name="Putnam N.H."/>
            <person name="Rokhsar D.S."/>
        </authorList>
    </citation>
    <scope>NUCLEOTIDE SEQUENCE</scope>
</reference>
<dbReference type="Gene3D" id="2.30.39.10">
    <property type="entry name" value="Alpha-1-antitrypsin, domain 1"/>
    <property type="match status" value="2"/>
</dbReference>
<dbReference type="Pfam" id="PF00079">
    <property type="entry name" value="Serpin"/>
    <property type="match status" value="2"/>
</dbReference>
<dbReference type="STRING" id="6412.T1EMD8"/>
<feature type="domain" description="Serpin" evidence="3">
    <location>
        <begin position="14"/>
        <end position="348"/>
    </location>
</feature>
<dbReference type="Proteomes" id="UP000015101">
    <property type="component" value="Unassembled WGS sequence"/>
</dbReference>
<keyword evidence="6" id="KW-1185">Reference proteome</keyword>
<dbReference type="InParanoid" id="T1EMD8"/>
<dbReference type="InterPro" id="IPR023796">
    <property type="entry name" value="Serpin_dom"/>
</dbReference>
<dbReference type="InterPro" id="IPR042185">
    <property type="entry name" value="Serpin_sf_2"/>
</dbReference>
<dbReference type="EMBL" id="KB097496">
    <property type="protein sequence ID" value="ESN95879.1"/>
    <property type="molecule type" value="Genomic_DNA"/>
</dbReference>
<dbReference type="eggNOG" id="KOG2392">
    <property type="taxonomic scope" value="Eukaryota"/>
</dbReference>
<dbReference type="OrthoDB" id="671595at2759"/>
<dbReference type="CTD" id="20197738"/>
<dbReference type="GO" id="GO:0004867">
    <property type="term" value="F:serine-type endopeptidase inhibitor activity"/>
    <property type="evidence" value="ECO:0007669"/>
    <property type="project" value="InterPro"/>
</dbReference>
<dbReference type="PANTHER" id="PTHR11461:SF211">
    <property type="entry name" value="GH10112P-RELATED"/>
    <property type="match status" value="1"/>
</dbReference>
<evidence type="ECO:0000313" key="5">
    <source>
        <dbReference type="EnsemblMetazoa" id="HelroP157612"/>
    </source>
</evidence>
<dbReference type="AlphaFoldDB" id="T1EMD8"/>
<dbReference type="PANTHER" id="PTHR11461">
    <property type="entry name" value="SERINE PROTEASE INHIBITOR, SERPIN"/>
    <property type="match status" value="1"/>
</dbReference>
<dbReference type="EnsemblMetazoa" id="HelroT157612">
    <property type="protein sequence ID" value="HelroP157612"/>
    <property type="gene ID" value="HelroG157612"/>
</dbReference>